<accession>A0ABT8F403</accession>
<dbReference type="RefSeq" id="WP_320003558.1">
    <property type="nucleotide sequence ID" value="NZ_JAUHJS010000002.1"/>
</dbReference>
<dbReference type="CDD" id="cd00267">
    <property type="entry name" value="ABC_ATPase"/>
    <property type="match status" value="1"/>
</dbReference>
<name>A0ABT8F403_9BACT</name>
<proteinExistence type="predicted"/>
<organism evidence="1 2">
    <name type="scientific">Shiella aurantiaca</name>
    <dbReference type="NCBI Taxonomy" id="3058365"/>
    <lineage>
        <taxon>Bacteria</taxon>
        <taxon>Pseudomonadati</taxon>
        <taxon>Bacteroidota</taxon>
        <taxon>Cytophagia</taxon>
        <taxon>Cytophagales</taxon>
        <taxon>Shiellaceae</taxon>
        <taxon>Shiella</taxon>
    </lineage>
</organism>
<reference evidence="1" key="1">
    <citation type="submission" date="2023-06" db="EMBL/GenBank/DDBJ databases">
        <title>Cytophagales bacterium Strain LB-30, isolated from soil.</title>
        <authorList>
            <person name="Liu B."/>
        </authorList>
    </citation>
    <scope>NUCLEOTIDE SEQUENCE</scope>
    <source>
        <strain evidence="1">LB-30</strain>
    </source>
</reference>
<dbReference type="Proteomes" id="UP001168552">
    <property type="component" value="Unassembled WGS sequence"/>
</dbReference>
<protein>
    <recommendedName>
        <fullName evidence="3">Histidinol phosphatase</fullName>
    </recommendedName>
</protein>
<gene>
    <name evidence="1" type="ORF">QWY31_05935</name>
</gene>
<dbReference type="Gene3D" id="3.20.20.140">
    <property type="entry name" value="Metal-dependent hydrolases"/>
    <property type="match status" value="1"/>
</dbReference>
<keyword evidence="2" id="KW-1185">Reference proteome</keyword>
<dbReference type="Gene3D" id="3.40.50.300">
    <property type="entry name" value="P-loop containing nucleotide triphosphate hydrolases"/>
    <property type="match status" value="1"/>
</dbReference>
<dbReference type="InterPro" id="IPR016195">
    <property type="entry name" value="Pol/histidinol_Pase-like"/>
</dbReference>
<dbReference type="InterPro" id="IPR027417">
    <property type="entry name" value="P-loop_NTPase"/>
</dbReference>
<evidence type="ECO:0008006" key="3">
    <source>
        <dbReference type="Google" id="ProtNLM"/>
    </source>
</evidence>
<dbReference type="SUPFAM" id="SSF89550">
    <property type="entry name" value="PHP domain-like"/>
    <property type="match status" value="1"/>
</dbReference>
<sequence length="714" mass="80843">MKIDIHTHTKKIKQGDSENRNVDVSKFTDIINKTDVKILAITNHNHFDNEQYVQFKNSVDGTCQIWPGVEFDILEEDRKAHLIIIVNPKNSEAFERRVNEVIGSISPDAFNISIDDVVSKFIEFDTIFIAHYHSKKPNLADKDVEKLVSLVSNSKRVLKEASNSISAGIYINHGHNSIHGSDVQNWDNYVSDSKNLPELRLPVESFEQFCLLLDKDDVTIKTILDKKTKESIQITPFGIAELINLEIYNDINILFGSKGTGKTEILDALSTYYNGKGFNTKVYKSNENKLEVVFDLKGNQFNIDIEELGIDDCSEELSLIRNATEKSVTSLSAYHRYYSDESKNKIAKTIKVNQFTLLDESSPKRSFDDVKSYLRQISEFKNDISTNIKLKEIVGDELLEELDNIIDRILEKLNSESGTRFIDYKAINFFNKLIQVFVNEIARKTGQAAKPTKTGFSEYASNRIAIEKAIKKIQENIAIVIPPHIEEVGDLGDKGKLYCQTNLIFQNGSIADSEYRHIQCKTKEPQKKVASQIESISKHIYTNSLFEKIDELNKIESGDTVASIKDLLLFNRHFSLNGNAYSPSNGESSMVLLQNELKKDKEIYLIDEPEKSLGNDYISEVIVPLIKEKAKSGKRVIIATHDANIAVRTLPYNSIYRLHNVNQSCFTFVGNPFTNNLKCINGTKPDLDWKLISMKTLEGGKAAFGERGKIYGNS</sequence>
<evidence type="ECO:0000313" key="1">
    <source>
        <dbReference type="EMBL" id="MDN4165033.1"/>
    </source>
</evidence>
<evidence type="ECO:0000313" key="2">
    <source>
        <dbReference type="Proteomes" id="UP001168552"/>
    </source>
</evidence>
<dbReference type="SUPFAM" id="SSF52540">
    <property type="entry name" value="P-loop containing nucleoside triphosphate hydrolases"/>
    <property type="match status" value="1"/>
</dbReference>
<dbReference type="EMBL" id="JAUHJS010000002">
    <property type="protein sequence ID" value="MDN4165033.1"/>
    <property type="molecule type" value="Genomic_DNA"/>
</dbReference>
<comment type="caution">
    <text evidence="1">The sequence shown here is derived from an EMBL/GenBank/DDBJ whole genome shotgun (WGS) entry which is preliminary data.</text>
</comment>